<evidence type="ECO:0000313" key="5">
    <source>
        <dbReference type="Proteomes" id="UP000549394"/>
    </source>
</evidence>
<dbReference type="SUPFAM" id="SSF49764">
    <property type="entry name" value="HSP20-like chaperones"/>
    <property type="match status" value="1"/>
</dbReference>
<dbReference type="EMBL" id="CAJFCJ010000002">
    <property type="protein sequence ID" value="CAD5111596.1"/>
    <property type="molecule type" value="Genomic_DNA"/>
</dbReference>
<dbReference type="GO" id="GO:0042026">
    <property type="term" value="P:protein refolding"/>
    <property type="evidence" value="ECO:0007669"/>
    <property type="project" value="TreeGrafter"/>
</dbReference>
<dbReference type="GO" id="GO:0005737">
    <property type="term" value="C:cytoplasm"/>
    <property type="evidence" value="ECO:0007669"/>
    <property type="project" value="TreeGrafter"/>
</dbReference>
<keyword evidence="5" id="KW-1185">Reference proteome</keyword>
<reference evidence="4 5" key="1">
    <citation type="submission" date="2020-08" db="EMBL/GenBank/DDBJ databases">
        <authorList>
            <person name="Hejnol A."/>
        </authorList>
    </citation>
    <scope>NUCLEOTIDE SEQUENCE [LARGE SCALE GENOMIC DNA]</scope>
</reference>
<dbReference type="Pfam" id="PF00011">
    <property type="entry name" value="HSP20"/>
    <property type="match status" value="1"/>
</dbReference>
<feature type="domain" description="SHSP" evidence="3">
    <location>
        <begin position="132"/>
        <end position="236"/>
    </location>
</feature>
<dbReference type="GO" id="GO:0051082">
    <property type="term" value="F:unfolded protein binding"/>
    <property type="evidence" value="ECO:0007669"/>
    <property type="project" value="TreeGrafter"/>
</dbReference>
<gene>
    <name evidence="4" type="ORF">DGYR_LOCUS865</name>
</gene>
<proteinExistence type="inferred from homology"/>
<comment type="caution">
    <text evidence="4">The sequence shown here is derived from an EMBL/GenBank/DDBJ whole genome shotgun (WGS) entry which is preliminary data.</text>
</comment>
<protein>
    <submittedName>
        <fullName evidence="4">DgyrCDS892</fullName>
    </submittedName>
</protein>
<dbReference type="GO" id="GO:0009408">
    <property type="term" value="P:response to heat"/>
    <property type="evidence" value="ECO:0007669"/>
    <property type="project" value="TreeGrafter"/>
</dbReference>
<dbReference type="PROSITE" id="PS01031">
    <property type="entry name" value="SHSP"/>
    <property type="match status" value="1"/>
</dbReference>
<dbReference type="Gene3D" id="2.60.40.790">
    <property type="match status" value="2"/>
</dbReference>
<evidence type="ECO:0000313" key="4">
    <source>
        <dbReference type="EMBL" id="CAD5111596.1"/>
    </source>
</evidence>
<comment type="similarity">
    <text evidence="1 2">Belongs to the small heat shock protein (HSP20) family.</text>
</comment>
<evidence type="ECO:0000256" key="1">
    <source>
        <dbReference type="PROSITE-ProRule" id="PRU00285"/>
    </source>
</evidence>
<organism evidence="4 5">
    <name type="scientific">Dimorphilus gyrociliatus</name>
    <dbReference type="NCBI Taxonomy" id="2664684"/>
    <lineage>
        <taxon>Eukaryota</taxon>
        <taxon>Metazoa</taxon>
        <taxon>Spiralia</taxon>
        <taxon>Lophotrochozoa</taxon>
        <taxon>Annelida</taxon>
        <taxon>Polychaeta</taxon>
        <taxon>Polychaeta incertae sedis</taxon>
        <taxon>Dinophilidae</taxon>
        <taxon>Dimorphilus</taxon>
    </lineage>
</organism>
<dbReference type="OrthoDB" id="6052679at2759"/>
<sequence length="327" mass="36838">MNDRQSVDRAMSKAERVALKPSRVSDLYASLSPPRSPRHPKFVDVQNWKESRRNVDEKPGERKVETYERHFVDRTRPVSVNFSPNSSMSTTASYKVPVHLDALSECSNSKSFTIRSDGLGEEELDAIRNVDDTFNRTLITTDENTGERIMKVTFDVSGFSSKDIKVKANAQNVQVIAKKEDSGYNERSTKEYTRNVQLPPEADHSRIKCSKSGRSLTVEIPIIDKSNIKPPELNSPTIVKDKEGSKWELLADVGHFFDADEIVVKYKSGNILQIQAEHIENGSTDKMKASLLREFHINRRIIPRSIKAGLTGSGQLKVSAKVRDDSF</sequence>
<dbReference type="InterPro" id="IPR001436">
    <property type="entry name" value="Alpha-crystallin/sHSP_animal"/>
</dbReference>
<dbReference type="AlphaFoldDB" id="A0A7I8V8R5"/>
<name>A0A7I8V8R5_9ANNE</name>
<dbReference type="PANTHER" id="PTHR45640">
    <property type="entry name" value="HEAT SHOCK PROTEIN HSP-12.2-RELATED"/>
    <property type="match status" value="1"/>
</dbReference>
<dbReference type="InterPro" id="IPR002068">
    <property type="entry name" value="A-crystallin/Hsp20_dom"/>
</dbReference>
<evidence type="ECO:0000256" key="2">
    <source>
        <dbReference type="RuleBase" id="RU003616"/>
    </source>
</evidence>
<evidence type="ECO:0000259" key="3">
    <source>
        <dbReference type="PROSITE" id="PS01031"/>
    </source>
</evidence>
<dbReference type="GO" id="GO:0005634">
    <property type="term" value="C:nucleus"/>
    <property type="evidence" value="ECO:0007669"/>
    <property type="project" value="TreeGrafter"/>
</dbReference>
<accession>A0A7I8V8R5</accession>
<dbReference type="CDD" id="cd00298">
    <property type="entry name" value="ACD_sHsps_p23-like"/>
    <property type="match status" value="1"/>
</dbReference>
<dbReference type="Proteomes" id="UP000549394">
    <property type="component" value="Unassembled WGS sequence"/>
</dbReference>
<dbReference type="PANTHER" id="PTHR45640:SF26">
    <property type="entry name" value="RE23625P"/>
    <property type="match status" value="1"/>
</dbReference>
<dbReference type="InterPro" id="IPR008978">
    <property type="entry name" value="HSP20-like_chaperone"/>
</dbReference>